<comment type="similarity">
    <text evidence="1">Belongs to the UPF0597 family.</text>
</comment>
<organism evidence="3 4">
    <name type="scientific">Faecalicoccus pleomorphus</name>
    <dbReference type="NCBI Taxonomy" id="1323"/>
    <lineage>
        <taxon>Bacteria</taxon>
        <taxon>Bacillati</taxon>
        <taxon>Bacillota</taxon>
        <taxon>Erysipelotrichia</taxon>
        <taxon>Erysipelotrichales</taxon>
        <taxon>Erysipelotrichaceae</taxon>
        <taxon>Faecalicoccus</taxon>
    </lineage>
</organism>
<dbReference type="InterPro" id="IPR005130">
    <property type="entry name" value="Ser_deHydtase-like_asu"/>
</dbReference>
<gene>
    <name evidence="3" type="ORF">HF861_11810</name>
</gene>
<dbReference type="EMBL" id="JABAFR010000055">
    <property type="protein sequence ID" value="NME45546.1"/>
    <property type="molecule type" value="Genomic_DNA"/>
</dbReference>
<evidence type="ECO:0000313" key="4">
    <source>
        <dbReference type="Proteomes" id="UP000540014"/>
    </source>
</evidence>
<dbReference type="GO" id="GO:0080146">
    <property type="term" value="F:L-cysteine desulfhydrase activity"/>
    <property type="evidence" value="ECO:0007669"/>
    <property type="project" value="TreeGrafter"/>
</dbReference>
<dbReference type="Proteomes" id="UP000540014">
    <property type="component" value="Unassembled WGS sequence"/>
</dbReference>
<comment type="caution">
    <text evidence="3">The sequence shown here is derived from an EMBL/GenBank/DDBJ whole genome shotgun (WGS) entry which is preliminary data.</text>
</comment>
<dbReference type="PANTHER" id="PTHR30501:SF2">
    <property type="entry name" value="UPF0597 PROTEIN YHAM"/>
    <property type="match status" value="1"/>
</dbReference>
<dbReference type="PIRSF" id="PIRSF006054">
    <property type="entry name" value="UCP006054"/>
    <property type="match status" value="1"/>
</dbReference>
<dbReference type="HAMAP" id="MF_01845">
    <property type="entry name" value="UPF0597"/>
    <property type="match status" value="1"/>
</dbReference>
<sequence length="432" mass="46341">MTVNFIDLLKREMVPAQGCTEPIAVAYAASVASKELLPDKIINSIDLYLSGNIIKNALGVGIPGTGQVGLNIAAALGAVIAKPEKKLEILQGFDAQQLKQAESLLKEIKIEQKETKEKLYIEVVISGANHKVKVVIAQTHTNVIYIEKDGRALFEKSCDDKDEMGVNRTGLTVENIYRFIETVPFEKISFVLDCVEMNRKVSKEGLKGQYGLKVGNKVNQENSQMFVDPVTLQILSATCAASDARMDGCPLPIMTTAGSGNQGIACSMPVIKMAEIMKVNDDKLARALALSNLMVIHIKEFMGRLSPLCGAAIAGGTGACCAMTYLQGGNLNQINCAIRNMVASLSGMICDGAKKTCALKIATGTNAALLSSTLALNNISATSQDGIIFDDVEDTVHNIEKLVKEGLKQTDQTILSIMLNKKEGGIQHETSC</sequence>
<reference evidence="3 4" key="1">
    <citation type="submission" date="2020-04" db="EMBL/GenBank/DDBJ databases">
        <authorList>
            <person name="Hitch T.C.A."/>
            <person name="Wylensek D."/>
            <person name="Clavel T."/>
        </authorList>
    </citation>
    <scope>NUCLEOTIDE SEQUENCE [LARGE SCALE GENOMIC DNA]</scope>
    <source>
        <strain evidence="3 4">BSM-383-APC-22F</strain>
    </source>
</reference>
<dbReference type="RefSeq" id="WP_168966861.1">
    <property type="nucleotide sequence ID" value="NZ_JABAFR010000055.1"/>
</dbReference>
<name>A0A7X9NKT0_9FIRM</name>
<dbReference type="InterPro" id="IPR021144">
    <property type="entry name" value="UPF0597"/>
</dbReference>
<evidence type="ECO:0000256" key="1">
    <source>
        <dbReference type="HAMAP-Rule" id="MF_01845"/>
    </source>
</evidence>
<protein>
    <recommendedName>
        <fullName evidence="1">UPF0597 protein HF861_11810</fullName>
    </recommendedName>
</protein>
<dbReference type="AlphaFoldDB" id="A0A7X9NKT0"/>
<dbReference type="GO" id="GO:0019450">
    <property type="term" value="P:L-cysteine catabolic process to pyruvate"/>
    <property type="evidence" value="ECO:0007669"/>
    <property type="project" value="TreeGrafter"/>
</dbReference>
<evidence type="ECO:0000313" key="3">
    <source>
        <dbReference type="EMBL" id="NME45546.1"/>
    </source>
</evidence>
<dbReference type="PANTHER" id="PTHR30501">
    <property type="entry name" value="UPF0597 PROTEIN YHAM"/>
    <property type="match status" value="1"/>
</dbReference>
<proteinExistence type="inferred from homology"/>
<accession>A0A7X9NKT0</accession>
<evidence type="ECO:0000259" key="2">
    <source>
        <dbReference type="Pfam" id="PF03313"/>
    </source>
</evidence>
<feature type="domain" description="Serine dehydratase-like alpha subunit" evidence="2">
    <location>
        <begin position="85"/>
        <end position="415"/>
    </location>
</feature>
<dbReference type="Pfam" id="PF03313">
    <property type="entry name" value="SDH_alpha"/>
    <property type="match status" value="1"/>
</dbReference>